<keyword evidence="1" id="KW-1133">Transmembrane helix</keyword>
<keyword evidence="1" id="KW-0812">Transmembrane</keyword>
<feature type="transmembrane region" description="Helical" evidence="1">
    <location>
        <begin position="105"/>
        <end position="121"/>
    </location>
</feature>
<evidence type="ECO:0000313" key="3">
    <source>
        <dbReference type="Proteomes" id="UP000663903"/>
    </source>
</evidence>
<dbReference type="AlphaFoldDB" id="A0A975CIL9"/>
<keyword evidence="1" id="KW-0472">Membrane</keyword>
<gene>
    <name evidence="2" type="ORF">J1M35_02320</name>
</gene>
<dbReference type="Proteomes" id="UP000663903">
    <property type="component" value="Chromosome"/>
</dbReference>
<keyword evidence="3" id="KW-1185">Reference proteome</keyword>
<feature type="transmembrane region" description="Helical" evidence="1">
    <location>
        <begin position="33"/>
        <end position="54"/>
    </location>
</feature>
<evidence type="ECO:0000256" key="1">
    <source>
        <dbReference type="SAM" id="Phobius"/>
    </source>
</evidence>
<accession>A0A975CIL9</accession>
<proteinExistence type="predicted"/>
<dbReference type="EMBL" id="CP071796">
    <property type="protein sequence ID" value="QTD45776.1"/>
    <property type="molecule type" value="Genomic_DNA"/>
</dbReference>
<organism evidence="2 3">
    <name type="scientific">Ottowia testudinis</name>
    <dbReference type="NCBI Taxonomy" id="2816950"/>
    <lineage>
        <taxon>Bacteria</taxon>
        <taxon>Pseudomonadati</taxon>
        <taxon>Pseudomonadota</taxon>
        <taxon>Betaproteobacteria</taxon>
        <taxon>Burkholderiales</taxon>
        <taxon>Comamonadaceae</taxon>
        <taxon>Ottowia</taxon>
    </lineage>
</organism>
<dbReference type="RefSeq" id="WP_208009523.1">
    <property type="nucleotide sequence ID" value="NZ_CP071796.1"/>
</dbReference>
<protein>
    <submittedName>
        <fullName evidence="2">Uncharacterized protein</fullName>
    </submittedName>
</protein>
<evidence type="ECO:0000313" key="2">
    <source>
        <dbReference type="EMBL" id="QTD45776.1"/>
    </source>
</evidence>
<sequence length="152" mass="16310">MNPNNRRRFIHRIRWGSQAHPNLPAVGGFVGRAATMVLSMVTASFFLASLRFVLELVSPSYSAFGPTRPFLELILVVLIFSGFLCAIEIVATALHLGYTGYRPRLVSAGAICALGASGSLIDRVAHPVFGCSVPELLVIGAAVLGTFIVRVR</sequence>
<dbReference type="KEGG" id="otd:J1M35_02320"/>
<reference evidence="2" key="1">
    <citation type="submission" date="2021-03" db="EMBL/GenBank/DDBJ databases">
        <title>Ottowia sp. 27C isolated from the cloaca of a Giant Asian pond turtle (Heosemys grandis).</title>
        <authorList>
            <person name="Spergser J."/>
            <person name="Busse H.-J."/>
        </authorList>
    </citation>
    <scope>NUCLEOTIDE SEQUENCE</scope>
    <source>
        <strain evidence="2">27C</strain>
    </source>
</reference>
<name>A0A975CIL9_9BURK</name>
<feature type="transmembrane region" description="Helical" evidence="1">
    <location>
        <begin position="127"/>
        <end position="149"/>
    </location>
</feature>
<feature type="transmembrane region" description="Helical" evidence="1">
    <location>
        <begin position="74"/>
        <end position="98"/>
    </location>
</feature>